<proteinExistence type="predicted"/>
<evidence type="ECO:0000313" key="1">
    <source>
        <dbReference type="EMBL" id="DAE28356.1"/>
    </source>
</evidence>
<reference evidence="1" key="1">
    <citation type="journal article" date="2021" name="Proc. Natl. Acad. Sci. U.S.A.">
        <title>A Catalog of Tens of Thousands of Viruses from Human Metagenomes Reveals Hidden Associations with Chronic Diseases.</title>
        <authorList>
            <person name="Tisza M.J."/>
            <person name="Buck C.B."/>
        </authorList>
    </citation>
    <scope>NUCLEOTIDE SEQUENCE</scope>
    <source>
        <strain evidence="1">CtLl75</strain>
    </source>
</reference>
<accession>A0A8S5RBK4</accession>
<organism evidence="1">
    <name type="scientific">virus sp. ctLl75</name>
    <dbReference type="NCBI Taxonomy" id="2828249"/>
    <lineage>
        <taxon>Viruses</taxon>
    </lineage>
</organism>
<sequence length="71" mass="8082">MNITQETRKKAIALANKYNLTGSNLLQKIDLLNKRIKKGKPRTPNDEEIYKVKDAILLDDIISSCIIIIDL</sequence>
<protein>
    <submittedName>
        <fullName evidence="1">Uncharacterized protein</fullName>
    </submittedName>
</protein>
<name>A0A8S5RBK4_9VIRU</name>
<dbReference type="EMBL" id="BK059085">
    <property type="protein sequence ID" value="DAE28356.1"/>
    <property type="molecule type" value="Genomic_DNA"/>
</dbReference>